<dbReference type="Pfam" id="PF12852">
    <property type="entry name" value="Cupin_6"/>
    <property type="match status" value="1"/>
</dbReference>
<dbReference type="AlphaFoldDB" id="A0A1Q8CWR8"/>
<organism evidence="5 6">
    <name type="scientific">Actinophytocola xanthii</name>
    <dbReference type="NCBI Taxonomy" id="1912961"/>
    <lineage>
        <taxon>Bacteria</taxon>
        <taxon>Bacillati</taxon>
        <taxon>Actinomycetota</taxon>
        <taxon>Actinomycetes</taxon>
        <taxon>Pseudonocardiales</taxon>
        <taxon>Pseudonocardiaceae</taxon>
    </lineage>
</organism>
<keyword evidence="6" id="KW-1185">Reference proteome</keyword>
<dbReference type="SUPFAM" id="SSF46689">
    <property type="entry name" value="Homeodomain-like"/>
    <property type="match status" value="2"/>
</dbReference>
<dbReference type="SMART" id="SM00342">
    <property type="entry name" value="HTH_ARAC"/>
    <property type="match status" value="1"/>
</dbReference>
<dbReference type="InterPro" id="IPR050204">
    <property type="entry name" value="AraC_XylS_family_regulators"/>
</dbReference>
<accession>A0A1Q8CWR8</accession>
<evidence type="ECO:0000259" key="4">
    <source>
        <dbReference type="PROSITE" id="PS01124"/>
    </source>
</evidence>
<dbReference type="InterPro" id="IPR009057">
    <property type="entry name" value="Homeodomain-like_sf"/>
</dbReference>
<dbReference type="Gene3D" id="1.10.10.60">
    <property type="entry name" value="Homeodomain-like"/>
    <property type="match status" value="1"/>
</dbReference>
<dbReference type="PROSITE" id="PS01124">
    <property type="entry name" value="HTH_ARAC_FAMILY_2"/>
    <property type="match status" value="1"/>
</dbReference>
<gene>
    <name evidence="5" type="ORF">BU204_04780</name>
</gene>
<proteinExistence type="predicted"/>
<evidence type="ECO:0000313" key="6">
    <source>
        <dbReference type="Proteomes" id="UP000185596"/>
    </source>
</evidence>
<feature type="domain" description="HTH araC/xylS-type" evidence="4">
    <location>
        <begin position="204"/>
        <end position="301"/>
    </location>
</feature>
<keyword evidence="3" id="KW-0804">Transcription</keyword>
<sequence length="304" mass="32563">MTVTVVRPADPLAEVLQDMRLSTTHYVRAELTAPWGLELPPTDLVTFHFVVAGRCWLSGQGESRWLGPGDLAVVPHGGTHRISDQPDRPVEQFEALRRKQLGRHSWLLRHGGGGMPALVLYGRAVLDQPDQPLAGQLPPLMVLSGQSAGAVAAAMAHEATQTTPGAETVVSRLADVLIVYAIRSWLRGAPSGGYLGALRDPHLGPVLARMHRDPGHAWSVATLAAAANLSRSTFAERFTATVGSTPMAYLTEIRMRLATTLLTDGLSPSQVAARTGYDSVAAFSRAYKRTTGISPAVTRRGEQS</sequence>
<comment type="caution">
    <text evidence="5">The sequence shown here is derived from an EMBL/GenBank/DDBJ whole genome shotgun (WGS) entry which is preliminary data.</text>
</comment>
<dbReference type="GO" id="GO:0003700">
    <property type="term" value="F:DNA-binding transcription factor activity"/>
    <property type="evidence" value="ECO:0007669"/>
    <property type="project" value="InterPro"/>
</dbReference>
<name>A0A1Q8CWR8_9PSEU</name>
<evidence type="ECO:0000313" key="5">
    <source>
        <dbReference type="EMBL" id="OLF18814.1"/>
    </source>
</evidence>
<dbReference type="PANTHER" id="PTHR46796:SF7">
    <property type="entry name" value="ARAC FAMILY TRANSCRIPTIONAL REGULATOR"/>
    <property type="match status" value="1"/>
</dbReference>
<evidence type="ECO:0000256" key="2">
    <source>
        <dbReference type="ARBA" id="ARBA00023125"/>
    </source>
</evidence>
<dbReference type="EMBL" id="MSIE01000005">
    <property type="protein sequence ID" value="OLF18814.1"/>
    <property type="molecule type" value="Genomic_DNA"/>
</dbReference>
<keyword evidence="1" id="KW-0805">Transcription regulation</keyword>
<dbReference type="Pfam" id="PF12833">
    <property type="entry name" value="HTH_18"/>
    <property type="match status" value="1"/>
</dbReference>
<dbReference type="Proteomes" id="UP000185596">
    <property type="component" value="Unassembled WGS sequence"/>
</dbReference>
<evidence type="ECO:0000256" key="3">
    <source>
        <dbReference type="ARBA" id="ARBA00023163"/>
    </source>
</evidence>
<dbReference type="STRING" id="1912961.BU204_04780"/>
<reference evidence="5 6" key="1">
    <citation type="submission" date="2016-12" db="EMBL/GenBank/DDBJ databases">
        <title>The draft genome sequence of Actinophytocola sp. 11-183.</title>
        <authorList>
            <person name="Wang W."/>
            <person name="Yuan L."/>
        </authorList>
    </citation>
    <scope>NUCLEOTIDE SEQUENCE [LARGE SCALE GENOMIC DNA]</scope>
    <source>
        <strain evidence="5 6">11-183</strain>
    </source>
</reference>
<evidence type="ECO:0000256" key="1">
    <source>
        <dbReference type="ARBA" id="ARBA00023015"/>
    </source>
</evidence>
<dbReference type="PANTHER" id="PTHR46796">
    <property type="entry name" value="HTH-TYPE TRANSCRIPTIONAL ACTIVATOR RHAS-RELATED"/>
    <property type="match status" value="1"/>
</dbReference>
<dbReference type="GO" id="GO:0043565">
    <property type="term" value="F:sequence-specific DNA binding"/>
    <property type="evidence" value="ECO:0007669"/>
    <property type="project" value="InterPro"/>
</dbReference>
<dbReference type="InterPro" id="IPR018060">
    <property type="entry name" value="HTH_AraC"/>
</dbReference>
<protein>
    <recommendedName>
        <fullName evidence="4">HTH araC/xylS-type domain-containing protein</fullName>
    </recommendedName>
</protein>
<keyword evidence="2" id="KW-0238">DNA-binding</keyword>
<dbReference type="InterPro" id="IPR032783">
    <property type="entry name" value="AraC_lig"/>
</dbReference>